<dbReference type="RefSeq" id="WP_054787886.1">
    <property type="nucleotide sequence ID" value="NZ_JAJUIE010000063.1"/>
</dbReference>
<sequence>MKVVALSGSTVGSKTRTAIDYTTKKIIESYPEVEITLLDLTDYQLEFSDGRHYLDYTGDTKYVTEKVMEADALIIGTPIFQASIPGTLKNIFDLLPINAFRDKVVSMIVTAGSSRHFLIPEQQIKPILSYMKAQIVQTYVYIEEVDFYQKEIINEDILFRIDRLVEDTIMLTKTYQQLLQEKEEQYDF</sequence>
<dbReference type="Pfam" id="PF03358">
    <property type="entry name" value="FMN_red"/>
    <property type="match status" value="1"/>
</dbReference>
<evidence type="ECO:0000256" key="1">
    <source>
        <dbReference type="ARBA" id="ARBA00022630"/>
    </source>
</evidence>
<evidence type="ECO:0000313" key="5">
    <source>
        <dbReference type="EMBL" id="PWU67422.1"/>
    </source>
</evidence>
<protein>
    <submittedName>
        <fullName evidence="5">FMN reductase</fullName>
    </submittedName>
</protein>
<dbReference type="InterPro" id="IPR005025">
    <property type="entry name" value="FMN_Rdtase-like_dom"/>
</dbReference>
<dbReference type="PANTHER" id="PTHR43408:SF2">
    <property type="entry name" value="FMN REDUCTASE (NADPH)"/>
    <property type="match status" value="1"/>
</dbReference>
<dbReference type="AlphaFoldDB" id="A0A317KV57"/>
<evidence type="ECO:0000259" key="4">
    <source>
        <dbReference type="Pfam" id="PF03358"/>
    </source>
</evidence>
<proteinExistence type="predicted"/>
<evidence type="ECO:0000256" key="2">
    <source>
        <dbReference type="ARBA" id="ARBA00022643"/>
    </source>
</evidence>
<dbReference type="Proteomes" id="UP000245624">
    <property type="component" value="Unassembled WGS sequence"/>
</dbReference>
<dbReference type="InterPro" id="IPR029039">
    <property type="entry name" value="Flavoprotein-like_sf"/>
</dbReference>
<keyword evidence="2" id="KW-0288">FMN</keyword>
<dbReference type="PANTHER" id="PTHR43408">
    <property type="entry name" value="FMN REDUCTASE (NADPH)"/>
    <property type="match status" value="1"/>
</dbReference>
<name>A0A317KV57_9BACI</name>
<evidence type="ECO:0000313" key="6">
    <source>
        <dbReference type="Proteomes" id="UP000245624"/>
    </source>
</evidence>
<keyword evidence="1" id="KW-0285">Flavoprotein</keyword>
<accession>A0A317KV57</accession>
<reference evidence="5 6" key="1">
    <citation type="submission" date="2018-05" db="EMBL/GenBank/DDBJ databases">
        <title>Genomic analysis of Gracilibacillus dipsosauri DD1 reveals novel features of a salt-tolerant amylase.</title>
        <authorList>
            <person name="Deutch C.E."/>
            <person name="Yang S."/>
        </authorList>
    </citation>
    <scope>NUCLEOTIDE SEQUENCE [LARGE SCALE GENOMIC DNA]</scope>
    <source>
        <strain evidence="5 6">DD1</strain>
    </source>
</reference>
<keyword evidence="3" id="KW-0560">Oxidoreductase</keyword>
<dbReference type="InterPro" id="IPR051814">
    <property type="entry name" value="NAD(P)H-dep_FMN_reductase"/>
</dbReference>
<comment type="caution">
    <text evidence="5">The sequence shown here is derived from an EMBL/GenBank/DDBJ whole genome shotgun (WGS) entry which is preliminary data.</text>
</comment>
<dbReference type="SUPFAM" id="SSF52218">
    <property type="entry name" value="Flavoproteins"/>
    <property type="match status" value="1"/>
</dbReference>
<dbReference type="OrthoDB" id="1643408at2"/>
<gene>
    <name evidence="5" type="ORF">DLJ74_15195</name>
</gene>
<keyword evidence="6" id="KW-1185">Reference proteome</keyword>
<organism evidence="5 6">
    <name type="scientific">Gracilibacillus dipsosauri</name>
    <dbReference type="NCBI Taxonomy" id="178340"/>
    <lineage>
        <taxon>Bacteria</taxon>
        <taxon>Bacillati</taxon>
        <taxon>Bacillota</taxon>
        <taxon>Bacilli</taxon>
        <taxon>Bacillales</taxon>
        <taxon>Bacillaceae</taxon>
        <taxon>Gracilibacillus</taxon>
    </lineage>
</organism>
<dbReference type="Gene3D" id="3.40.50.360">
    <property type="match status" value="1"/>
</dbReference>
<dbReference type="EMBL" id="QGTD01000014">
    <property type="protein sequence ID" value="PWU67422.1"/>
    <property type="molecule type" value="Genomic_DNA"/>
</dbReference>
<evidence type="ECO:0000256" key="3">
    <source>
        <dbReference type="ARBA" id="ARBA00023002"/>
    </source>
</evidence>
<dbReference type="GO" id="GO:0016491">
    <property type="term" value="F:oxidoreductase activity"/>
    <property type="evidence" value="ECO:0007669"/>
    <property type="project" value="UniProtKB-KW"/>
</dbReference>
<feature type="domain" description="NADPH-dependent FMN reductase-like" evidence="4">
    <location>
        <begin position="1"/>
        <end position="143"/>
    </location>
</feature>